<dbReference type="InterPro" id="IPR014721">
    <property type="entry name" value="Ribsml_uS5_D2-typ_fold_subgr"/>
</dbReference>
<accession>A0A6P1M9B5</accession>
<evidence type="ECO:0000256" key="4">
    <source>
        <dbReference type="ARBA" id="ARBA00022759"/>
    </source>
</evidence>
<keyword evidence="2 7" id="KW-0819">tRNA processing</keyword>
<dbReference type="EMBL" id="CP047593">
    <property type="protein sequence ID" value="QHI68186.1"/>
    <property type="molecule type" value="Genomic_DNA"/>
</dbReference>
<sequence length="117" mass="13218">MTGNTLSRQQRLVKASLFREAFAQKKSFVGRFMVIWLRQGEGASLRLGVVSSKKVSNRAVDRNRARRILRAVYREHRPEFGGAVDVVIIARRNILSASHEDVEKEMLRLAGKAGLVK</sequence>
<comment type="similarity">
    <text evidence="7">Belongs to the RnpA family.</text>
</comment>
<gene>
    <name evidence="7 9" type="primary">rnpA</name>
    <name evidence="9" type="ORF">GT409_01545</name>
</gene>
<dbReference type="Pfam" id="PF00825">
    <property type="entry name" value="Ribonuclease_P"/>
    <property type="match status" value="1"/>
</dbReference>
<dbReference type="KEGG" id="taer:GT409_01545"/>
<dbReference type="SUPFAM" id="SSF54211">
    <property type="entry name" value="Ribosomal protein S5 domain 2-like"/>
    <property type="match status" value="1"/>
</dbReference>
<dbReference type="GO" id="GO:0004526">
    <property type="term" value="F:ribonuclease P activity"/>
    <property type="evidence" value="ECO:0007669"/>
    <property type="project" value="UniProtKB-UniRule"/>
</dbReference>
<dbReference type="RefSeq" id="WP_160626248.1">
    <property type="nucleotide sequence ID" value="NZ_CP047593.1"/>
</dbReference>
<evidence type="ECO:0000256" key="8">
    <source>
        <dbReference type="NCBIfam" id="TIGR00188"/>
    </source>
</evidence>
<comment type="function">
    <text evidence="1 7">RNaseP catalyzes the removal of the 5'-leader sequence from pre-tRNA to produce the mature 5'-terminus. It can also cleave other RNA substrates such as 4.5S RNA. The protein component plays an auxiliary but essential role in vivo by binding to the 5'-leader sequence and broadening the substrate specificity of the ribozyme.</text>
</comment>
<dbReference type="PANTHER" id="PTHR33992">
    <property type="entry name" value="RIBONUCLEASE P PROTEIN COMPONENT"/>
    <property type="match status" value="1"/>
</dbReference>
<dbReference type="InterPro" id="IPR000100">
    <property type="entry name" value="RNase_P"/>
</dbReference>
<dbReference type="PANTHER" id="PTHR33992:SF1">
    <property type="entry name" value="RIBONUCLEASE P PROTEIN COMPONENT"/>
    <property type="match status" value="1"/>
</dbReference>
<comment type="catalytic activity">
    <reaction evidence="7">
        <text>Endonucleolytic cleavage of RNA, removing 5'-extranucleotides from tRNA precursor.</text>
        <dbReference type="EC" id="3.1.26.5"/>
    </reaction>
</comment>
<keyword evidence="6 7" id="KW-0694">RNA-binding</keyword>
<comment type="subunit">
    <text evidence="7">Consists of a catalytic RNA component (M1 or rnpB) and a protein subunit.</text>
</comment>
<dbReference type="AlphaFoldDB" id="A0A6P1M9B5"/>
<dbReference type="InterPro" id="IPR020568">
    <property type="entry name" value="Ribosomal_Su5_D2-typ_SF"/>
</dbReference>
<dbReference type="Gene3D" id="3.30.230.10">
    <property type="match status" value="1"/>
</dbReference>
<evidence type="ECO:0000313" key="9">
    <source>
        <dbReference type="EMBL" id="QHI68186.1"/>
    </source>
</evidence>
<keyword evidence="4 7" id="KW-0255">Endonuclease</keyword>
<evidence type="ECO:0000313" key="10">
    <source>
        <dbReference type="Proteomes" id="UP000464954"/>
    </source>
</evidence>
<dbReference type="Proteomes" id="UP000464954">
    <property type="component" value="Chromosome"/>
</dbReference>
<keyword evidence="5 7" id="KW-0378">Hydrolase</keyword>
<dbReference type="PROSITE" id="PS00648">
    <property type="entry name" value="RIBONUCLEASE_P"/>
    <property type="match status" value="1"/>
</dbReference>
<dbReference type="HAMAP" id="MF_00227">
    <property type="entry name" value="RNase_P"/>
    <property type="match status" value="1"/>
</dbReference>
<evidence type="ECO:0000256" key="5">
    <source>
        <dbReference type="ARBA" id="ARBA00022801"/>
    </source>
</evidence>
<evidence type="ECO:0000256" key="2">
    <source>
        <dbReference type="ARBA" id="ARBA00022694"/>
    </source>
</evidence>
<dbReference type="GO" id="GO:0000049">
    <property type="term" value="F:tRNA binding"/>
    <property type="evidence" value="ECO:0007669"/>
    <property type="project" value="UniProtKB-UniRule"/>
</dbReference>
<evidence type="ECO:0000256" key="3">
    <source>
        <dbReference type="ARBA" id="ARBA00022722"/>
    </source>
</evidence>
<organism evidence="9 10">
    <name type="scientific">Tichowtungia aerotolerans</name>
    <dbReference type="NCBI Taxonomy" id="2697043"/>
    <lineage>
        <taxon>Bacteria</taxon>
        <taxon>Pseudomonadati</taxon>
        <taxon>Kiritimatiellota</taxon>
        <taxon>Tichowtungiia</taxon>
        <taxon>Tichowtungiales</taxon>
        <taxon>Tichowtungiaceae</taxon>
        <taxon>Tichowtungia</taxon>
    </lineage>
</organism>
<reference evidence="9 10" key="1">
    <citation type="submission" date="2020-01" db="EMBL/GenBank/DDBJ databases">
        <title>Ponticoccus aerotolerans gen. nov., sp. nov., an anaerobic bacterium and proposal of Ponticoccusceae fam. nov., Ponticoccusles ord. nov. and Ponticoccuse classis nov. in the phylum Kiritimatiellaeota.</title>
        <authorList>
            <person name="Zhou L.Y."/>
            <person name="Du Z.J."/>
        </authorList>
    </citation>
    <scope>NUCLEOTIDE SEQUENCE [LARGE SCALE GENOMIC DNA]</scope>
    <source>
        <strain evidence="9 10">S-5007</strain>
    </source>
</reference>
<proteinExistence type="inferred from homology"/>
<evidence type="ECO:0000256" key="7">
    <source>
        <dbReference type="HAMAP-Rule" id="MF_00227"/>
    </source>
</evidence>
<protein>
    <recommendedName>
        <fullName evidence="7 8">Ribonuclease P protein component</fullName>
        <shortName evidence="7">RNase P protein</shortName>
        <shortName evidence="7">RNaseP protein</shortName>
        <ecNumber evidence="7 8">3.1.26.5</ecNumber>
    </recommendedName>
    <alternativeName>
        <fullName evidence="7">Protein C5</fullName>
    </alternativeName>
</protein>
<keyword evidence="3 7" id="KW-0540">Nuclease</keyword>
<evidence type="ECO:0000256" key="1">
    <source>
        <dbReference type="ARBA" id="ARBA00002663"/>
    </source>
</evidence>
<dbReference type="GO" id="GO:0030677">
    <property type="term" value="C:ribonuclease P complex"/>
    <property type="evidence" value="ECO:0007669"/>
    <property type="project" value="TreeGrafter"/>
</dbReference>
<dbReference type="GO" id="GO:0001682">
    <property type="term" value="P:tRNA 5'-leader removal"/>
    <property type="evidence" value="ECO:0007669"/>
    <property type="project" value="UniProtKB-UniRule"/>
</dbReference>
<keyword evidence="10" id="KW-1185">Reference proteome</keyword>
<dbReference type="NCBIfam" id="TIGR00188">
    <property type="entry name" value="rnpA"/>
    <property type="match status" value="1"/>
</dbReference>
<dbReference type="InterPro" id="IPR020539">
    <property type="entry name" value="RNase_P_CS"/>
</dbReference>
<dbReference type="EC" id="3.1.26.5" evidence="7 8"/>
<name>A0A6P1M9B5_9BACT</name>
<evidence type="ECO:0000256" key="6">
    <source>
        <dbReference type="ARBA" id="ARBA00022884"/>
    </source>
</evidence>
<dbReference type="GO" id="GO:0042781">
    <property type="term" value="F:3'-tRNA processing endoribonuclease activity"/>
    <property type="evidence" value="ECO:0007669"/>
    <property type="project" value="TreeGrafter"/>
</dbReference>